<reference evidence="1 2" key="1">
    <citation type="submission" date="2022-06" db="EMBL/GenBank/DDBJ databases">
        <title>Isolation of gut microbiota from human fecal samples.</title>
        <authorList>
            <person name="Pamer E.G."/>
            <person name="Barat B."/>
            <person name="Waligurski E."/>
            <person name="Medina S."/>
            <person name="Paddock L."/>
            <person name="Mostad J."/>
        </authorList>
    </citation>
    <scope>NUCLEOTIDE SEQUENCE [LARGE SCALE GENOMIC DNA]</scope>
    <source>
        <strain evidence="1 2">DFI.6.1</strain>
    </source>
</reference>
<keyword evidence="2" id="KW-1185">Reference proteome</keyword>
<comment type="caution">
    <text evidence="1">The sequence shown here is derived from an EMBL/GenBank/DDBJ whole genome shotgun (WGS) entry which is preliminary data.</text>
</comment>
<evidence type="ECO:0000313" key="1">
    <source>
        <dbReference type="EMBL" id="MCQ5122222.1"/>
    </source>
</evidence>
<name>A0ABT1SLW8_9FIRM</name>
<accession>A0ABT1SLW8</accession>
<dbReference type="EMBL" id="JANGCH010000011">
    <property type="protein sequence ID" value="MCQ5122222.1"/>
    <property type="molecule type" value="Genomic_DNA"/>
</dbReference>
<organism evidence="1 2">
    <name type="scientific">Massilicoli timonensis</name>
    <dbReference type="NCBI Taxonomy" id="2015901"/>
    <lineage>
        <taxon>Bacteria</taxon>
        <taxon>Bacillati</taxon>
        <taxon>Bacillota</taxon>
        <taxon>Erysipelotrichia</taxon>
        <taxon>Erysipelotrichales</taxon>
        <taxon>Erysipelotrichaceae</taxon>
        <taxon>Massilicoli</taxon>
    </lineage>
</organism>
<gene>
    <name evidence="1" type="ORF">NE663_08125</name>
</gene>
<dbReference type="RefSeq" id="WP_146003286.1">
    <property type="nucleotide sequence ID" value="NZ_CALVCM010000033.1"/>
</dbReference>
<dbReference type="Proteomes" id="UP001524435">
    <property type="component" value="Unassembled WGS sequence"/>
</dbReference>
<evidence type="ECO:0000313" key="2">
    <source>
        <dbReference type="Proteomes" id="UP001524435"/>
    </source>
</evidence>
<proteinExistence type="predicted"/>
<protein>
    <submittedName>
        <fullName evidence="1">Uncharacterized protein</fullName>
    </submittedName>
</protein>
<sequence>MHAFEMRMRLVRLCRRQCVECVCISGDQADRTLLAAFRDEIKEWNAVCYVADKEALQAADVIVTPFQLWTAWHVYDAQAGCAYLIDTDAKQHELIYLFVGTSPLTYMITTIKDELEHMIVDLADEKGGNKKKNWH</sequence>